<dbReference type="InterPro" id="IPR009014">
    <property type="entry name" value="Transketo_C/PFOR_II"/>
</dbReference>
<dbReference type="InterPro" id="IPR029061">
    <property type="entry name" value="THDP-binding"/>
</dbReference>
<dbReference type="SUPFAM" id="SSF52518">
    <property type="entry name" value="Thiamin diphosphate-binding fold (THDP-binding)"/>
    <property type="match status" value="2"/>
</dbReference>
<evidence type="ECO:0000256" key="3">
    <source>
        <dbReference type="ARBA" id="ARBA00011738"/>
    </source>
</evidence>
<evidence type="ECO:0000256" key="5">
    <source>
        <dbReference type="ARBA" id="ARBA00022723"/>
    </source>
</evidence>
<feature type="binding site" evidence="11">
    <location>
        <begin position="150"/>
        <end position="151"/>
    </location>
    <ligand>
        <name>thiamine diphosphate</name>
        <dbReference type="ChEBI" id="CHEBI:58937"/>
    </ligand>
</feature>
<evidence type="ECO:0000313" key="14">
    <source>
        <dbReference type="Proteomes" id="UP000014672"/>
    </source>
</evidence>
<dbReference type="Pfam" id="PF13292">
    <property type="entry name" value="DXP_synthase_N"/>
    <property type="match status" value="1"/>
</dbReference>
<dbReference type="Pfam" id="PF02780">
    <property type="entry name" value="Transketolase_C"/>
    <property type="match status" value="1"/>
</dbReference>
<name>A0A806JA12_GLAPU</name>
<evidence type="ECO:0000259" key="12">
    <source>
        <dbReference type="SMART" id="SM00861"/>
    </source>
</evidence>
<dbReference type="PANTHER" id="PTHR43322">
    <property type="entry name" value="1-D-DEOXYXYLULOSE 5-PHOSPHATE SYNTHASE-RELATED"/>
    <property type="match status" value="1"/>
</dbReference>
<evidence type="ECO:0000256" key="4">
    <source>
        <dbReference type="ARBA" id="ARBA00022679"/>
    </source>
</evidence>
<dbReference type="GO" id="GO:0000287">
    <property type="term" value="F:magnesium ion binding"/>
    <property type="evidence" value="ECO:0007669"/>
    <property type="project" value="UniProtKB-UniRule"/>
</dbReference>
<keyword evidence="6 11" id="KW-0460">Magnesium</keyword>
<keyword evidence="7 11" id="KW-0784">Thiamine biosynthesis</keyword>
<evidence type="ECO:0000256" key="11">
    <source>
        <dbReference type="HAMAP-Rule" id="MF_00315"/>
    </source>
</evidence>
<gene>
    <name evidence="11" type="primary">dxs</name>
    <name evidence="13" type="ORF">K756_06550</name>
</gene>
<dbReference type="PANTHER" id="PTHR43322:SF5">
    <property type="entry name" value="1-DEOXY-D-XYLULOSE-5-PHOSPHATE SYNTHASE, CHLOROPLASTIC"/>
    <property type="match status" value="1"/>
</dbReference>
<reference evidence="13 14" key="1">
    <citation type="journal article" date="2013" name="PLoS ONE">
        <title>Complete Genome Analysis of a Haemophilus parasuis Serovar 12 Strain from China.</title>
        <authorList>
            <person name="Li Y."/>
            <person name="Kwok A.H."/>
            <person name="Jiang J."/>
            <person name="Zou Y."/>
            <person name="Zheng F."/>
            <person name="Chen P."/>
            <person name="Hou C."/>
            <person name="Leung F.C."/>
            <person name="Jiang P."/>
        </authorList>
    </citation>
    <scope>NUCLEOTIDE SEQUENCE [LARGE SCALE GENOMIC DNA]</scope>
    <source>
        <strain evidence="13 14">ZJ0906</strain>
    </source>
</reference>
<dbReference type="UniPathway" id="UPA00064">
    <property type="reaction ID" value="UER00091"/>
</dbReference>
<evidence type="ECO:0000313" key="13">
    <source>
        <dbReference type="EMBL" id="AGO16486.1"/>
    </source>
</evidence>
<dbReference type="Pfam" id="PF02779">
    <property type="entry name" value="Transket_pyr"/>
    <property type="match status" value="1"/>
</dbReference>
<dbReference type="GO" id="GO:0016114">
    <property type="term" value="P:terpenoid biosynthetic process"/>
    <property type="evidence" value="ECO:0007669"/>
    <property type="project" value="UniProtKB-UniRule"/>
</dbReference>
<evidence type="ECO:0000256" key="7">
    <source>
        <dbReference type="ARBA" id="ARBA00022977"/>
    </source>
</evidence>
<dbReference type="AlphaFoldDB" id="A0A806JA12"/>
<comment type="subunit">
    <text evidence="3 11">Homodimer.</text>
</comment>
<dbReference type="KEGG" id="hpaz:K756_06550"/>
<dbReference type="Proteomes" id="UP000014672">
    <property type="component" value="Chromosome"/>
</dbReference>
<dbReference type="InterPro" id="IPR049557">
    <property type="entry name" value="Transketolase_CS"/>
</dbReference>
<feature type="binding site" evidence="11">
    <location>
        <position position="178"/>
    </location>
    <ligand>
        <name>Mg(2+)</name>
        <dbReference type="ChEBI" id="CHEBI:18420"/>
    </ligand>
</feature>
<dbReference type="SMR" id="A0A806JA12"/>
<dbReference type="NCBIfam" id="NF003933">
    <property type="entry name" value="PRK05444.2-2"/>
    <property type="match status" value="1"/>
</dbReference>
<comment type="pathway">
    <text evidence="1 11">Metabolic intermediate biosynthesis; 1-deoxy-D-xylulose 5-phosphate biosynthesis; 1-deoxy-D-xylulose 5-phosphate from D-glyceraldehyde 3-phosphate and pyruvate: step 1/1.</text>
</comment>
<dbReference type="FunFam" id="3.40.50.970:FF:000005">
    <property type="entry name" value="1-deoxy-D-xylulose-5-phosphate synthase"/>
    <property type="match status" value="1"/>
</dbReference>
<evidence type="ECO:0000256" key="1">
    <source>
        <dbReference type="ARBA" id="ARBA00004980"/>
    </source>
</evidence>
<protein>
    <recommendedName>
        <fullName evidence="11">1-deoxy-D-xylulose-5-phosphate synthase</fullName>
        <ecNumber evidence="11">2.2.1.7</ecNumber>
    </recommendedName>
    <alternativeName>
        <fullName evidence="11">1-deoxyxylulose-5-phosphate synthase</fullName>
        <shortName evidence="11">DXP synthase</shortName>
        <shortName evidence="11">DXPS</shortName>
    </alternativeName>
</protein>
<comment type="catalytic activity">
    <reaction evidence="11">
        <text>D-glyceraldehyde 3-phosphate + pyruvate + H(+) = 1-deoxy-D-xylulose 5-phosphate + CO2</text>
        <dbReference type="Rhea" id="RHEA:12605"/>
        <dbReference type="ChEBI" id="CHEBI:15361"/>
        <dbReference type="ChEBI" id="CHEBI:15378"/>
        <dbReference type="ChEBI" id="CHEBI:16526"/>
        <dbReference type="ChEBI" id="CHEBI:57792"/>
        <dbReference type="ChEBI" id="CHEBI:59776"/>
        <dbReference type="EC" id="2.2.1.7"/>
    </reaction>
</comment>
<dbReference type="GO" id="GO:0030976">
    <property type="term" value="F:thiamine pyrophosphate binding"/>
    <property type="evidence" value="ECO:0007669"/>
    <property type="project" value="UniProtKB-UniRule"/>
</dbReference>
<dbReference type="GO" id="GO:0019288">
    <property type="term" value="P:isopentenyl diphosphate biosynthetic process, methylerythritol 4-phosphate pathway"/>
    <property type="evidence" value="ECO:0007669"/>
    <property type="project" value="TreeGrafter"/>
</dbReference>
<feature type="domain" description="Transketolase-like pyrimidine-binding" evidence="12">
    <location>
        <begin position="316"/>
        <end position="480"/>
    </location>
</feature>
<comment type="cofactor">
    <cofactor evidence="11">
        <name>Mg(2+)</name>
        <dbReference type="ChEBI" id="CHEBI:18420"/>
    </cofactor>
    <text evidence="11">Binds 1 Mg(2+) ion per subunit.</text>
</comment>
<dbReference type="SMART" id="SM00861">
    <property type="entry name" value="Transket_pyr"/>
    <property type="match status" value="1"/>
</dbReference>
<dbReference type="HAMAP" id="MF_00315">
    <property type="entry name" value="DXP_synth"/>
    <property type="match status" value="1"/>
</dbReference>
<sequence>MQKTYPLLSQINSPDDLRLLPKDKLQPLCDELRAYLLESVSQTSGHLASGLGVVELTVALHYVYQTPFDQLIWDVGHQAYPHKILTGRRDQMHTIRQKDGLHPFPWREESPFDVLSVGHSSTSISAGLGIAVAAEKENAGRKTVCVIGDGAITAGMAFEAINHAGSIHTDMLVILNDNEMSISENVGALNNHLARLFTGSLYGTLREGGKKLLSGIPSIKEFVRKTEEHVKGFVSPVGTMFETLGFNYIGPIDGHDIEELISTLKNMRNMSGPQFLHIKTKKGKGYTPAEQDPIGFHGVPKFDHTSGKLPQTKSVPTYSNIFGDWLCEMAERDPKIIGITPAMREGSGMVEFSKRFPQQYFDVAIAEQHAVTFGAGLAIAGYKPVVAIYSSFLQRAYDQLIHDVAIQNLPVIFAIDRAGIVGADGQTHQGAFDLSFMRCVPNMTIMCPSDENEMRQMLYTAYTMNSPVAVRYPRGNAQGVELQPMQALEIGKGKVLKQGEKVAILNFGALLNEAKQVAETHNYTLVDMRFAKPLDEALIAELADRHELLVTLEENALQGGAGSAVNEYLQHIGKIKPLLMLGIPDFFIPQATQAESYADLGLDAKGIEQKILSMK</sequence>
<dbReference type="InterPro" id="IPR005477">
    <property type="entry name" value="Dxylulose-5-P_synthase"/>
</dbReference>
<dbReference type="Gene3D" id="3.40.50.970">
    <property type="match status" value="2"/>
</dbReference>
<dbReference type="InterPro" id="IPR020826">
    <property type="entry name" value="Transketolase_BS"/>
</dbReference>
<keyword evidence="8 11" id="KW-0786">Thiamine pyrophosphate</keyword>
<keyword evidence="4 11" id="KW-0808">Transferase</keyword>
<feature type="binding site" evidence="11">
    <location>
        <position position="149"/>
    </location>
    <ligand>
        <name>Mg(2+)</name>
        <dbReference type="ChEBI" id="CHEBI:18420"/>
    </ligand>
</feature>
<evidence type="ECO:0000256" key="6">
    <source>
        <dbReference type="ARBA" id="ARBA00022842"/>
    </source>
</evidence>
<comment type="function">
    <text evidence="10 11">Catalyzes the acyloin condensation reaction between C atoms 2 and 3 of pyruvate and glyceraldehyde 3-phosphate to yield 1-deoxy-D-xylulose-5-phosphate (DXP).</text>
</comment>
<feature type="binding site" evidence="11">
    <location>
        <begin position="118"/>
        <end position="120"/>
    </location>
    <ligand>
        <name>thiamine diphosphate</name>
        <dbReference type="ChEBI" id="CHEBI:58937"/>
    </ligand>
</feature>
<dbReference type="GO" id="GO:0009228">
    <property type="term" value="P:thiamine biosynthetic process"/>
    <property type="evidence" value="ECO:0007669"/>
    <property type="project" value="UniProtKB-UniRule"/>
</dbReference>
<proteinExistence type="inferred from homology"/>
<evidence type="ECO:0000256" key="2">
    <source>
        <dbReference type="ARBA" id="ARBA00011081"/>
    </source>
</evidence>
<dbReference type="PROSITE" id="PS00802">
    <property type="entry name" value="TRANSKETOLASE_2"/>
    <property type="match status" value="1"/>
</dbReference>
<dbReference type="FunFam" id="3.40.50.920:FF:000002">
    <property type="entry name" value="1-deoxy-D-xylulose-5-phosphate synthase"/>
    <property type="match status" value="1"/>
</dbReference>
<accession>A0A806JA12</accession>
<dbReference type="CDD" id="cd07033">
    <property type="entry name" value="TPP_PYR_DXS_TK_like"/>
    <property type="match status" value="1"/>
</dbReference>
<dbReference type="CDD" id="cd02007">
    <property type="entry name" value="TPP_DXS"/>
    <property type="match status" value="1"/>
</dbReference>
<dbReference type="PROSITE" id="PS00801">
    <property type="entry name" value="TRANSKETOLASE_1"/>
    <property type="match status" value="1"/>
</dbReference>
<feature type="binding site" evidence="11">
    <location>
        <position position="367"/>
    </location>
    <ligand>
        <name>thiamine diphosphate</name>
        <dbReference type="ChEBI" id="CHEBI:58937"/>
    </ligand>
</feature>
<dbReference type="GO" id="GO:0005829">
    <property type="term" value="C:cytosol"/>
    <property type="evidence" value="ECO:0007669"/>
    <property type="project" value="TreeGrafter"/>
</dbReference>
<feature type="binding site" evidence="11">
    <location>
        <position position="286"/>
    </location>
    <ligand>
        <name>thiamine diphosphate</name>
        <dbReference type="ChEBI" id="CHEBI:58937"/>
    </ligand>
</feature>
<comment type="similarity">
    <text evidence="2 11">Belongs to the transketolase family. DXPS subfamily.</text>
</comment>
<comment type="cofactor">
    <cofactor evidence="11">
        <name>thiamine diphosphate</name>
        <dbReference type="ChEBI" id="CHEBI:58937"/>
    </cofactor>
    <text evidence="11">Binds 1 thiamine pyrophosphate per subunit.</text>
</comment>
<keyword evidence="9 11" id="KW-0414">Isoprene biosynthesis</keyword>
<keyword evidence="5 11" id="KW-0479">Metal-binding</keyword>
<dbReference type="SUPFAM" id="SSF52922">
    <property type="entry name" value="TK C-terminal domain-like"/>
    <property type="match status" value="1"/>
</dbReference>
<dbReference type="EC" id="2.2.1.7" evidence="11"/>
<feature type="binding site" evidence="11">
    <location>
        <position position="77"/>
    </location>
    <ligand>
        <name>thiamine diphosphate</name>
        <dbReference type="ChEBI" id="CHEBI:58937"/>
    </ligand>
</feature>
<dbReference type="EMBL" id="CP005384">
    <property type="protein sequence ID" value="AGO16486.1"/>
    <property type="molecule type" value="Genomic_DNA"/>
</dbReference>
<feature type="binding site" evidence="11">
    <location>
        <position position="178"/>
    </location>
    <ligand>
        <name>thiamine diphosphate</name>
        <dbReference type="ChEBI" id="CHEBI:58937"/>
    </ligand>
</feature>
<evidence type="ECO:0000256" key="8">
    <source>
        <dbReference type="ARBA" id="ARBA00023052"/>
    </source>
</evidence>
<dbReference type="NCBIfam" id="TIGR00204">
    <property type="entry name" value="dxs"/>
    <property type="match status" value="1"/>
</dbReference>
<dbReference type="GO" id="GO:0008661">
    <property type="term" value="F:1-deoxy-D-xylulose-5-phosphate synthase activity"/>
    <property type="evidence" value="ECO:0007669"/>
    <property type="project" value="UniProtKB-UniRule"/>
</dbReference>
<dbReference type="InterPro" id="IPR033248">
    <property type="entry name" value="Transketolase_C"/>
</dbReference>
<dbReference type="InterPro" id="IPR005475">
    <property type="entry name" value="Transketolase-like_Pyr-bd"/>
</dbReference>
<evidence type="ECO:0000256" key="9">
    <source>
        <dbReference type="ARBA" id="ARBA00023229"/>
    </source>
</evidence>
<evidence type="ECO:0000256" key="10">
    <source>
        <dbReference type="ARBA" id="ARBA00055605"/>
    </source>
</evidence>
<organism evidence="13 14">
    <name type="scientific">Glaesserella parasuis ZJ0906</name>
    <dbReference type="NCBI Taxonomy" id="1322346"/>
    <lineage>
        <taxon>Bacteria</taxon>
        <taxon>Pseudomonadati</taxon>
        <taxon>Pseudomonadota</taxon>
        <taxon>Gammaproteobacteria</taxon>
        <taxon>Pasteurellales</taxon>
        <taxon>Pasteurellaceae</taxon>
        <taxon>Glaesserella</taxon>
    </lineage>
</organism>
<dbReference type="Gene3D" id="3.40.50.920">
    <property type="match status" value="1"/>
</dbReference>